<protein>
    <submittedName>
        <fullName evidence="2">Putative acetyltransferase</fullName>
    </submittedName>
</protein>
<dbReference type="Pfam" id="PF00583">
    <property type="entry name" value="Acetyltransf_1"/>
    <property type="match status" value="1"/>
</dbReference>
<evidence type="ECO:0000259" key="1">
    <source>
        <dbReference type="PROSITE" id="PS51186"/>
    </source>
</evidence>
<dbReference type="EMBL" id="BAHD01000054">
    <property type="protein sequence ID" value="GAB97023.1"/>
    <property type="molecule type" value="Genomic_DNA"/>
</dbReference>
<dbReference type="InterPro" id="IPR016181">
    <property type="entry name" value="Acyl_CoA_acyltransferase"/>
</dbReference>
<name>K6VLC3_9MICO</name>
<dbReference type="RefSeq" id="WP_006593555.1">
    <property type="nucleotide sequence ID" value="NZ_BAHD01000054.1"/>
</dbReference>
<accession>K6VLC3</accession>
<comment type="caution">
    <text evidence="2">The sequence shown here is derived from an EMBL/GenBank/DDBJ whole genome shotgun (WGS) entry which is preliminary data.</text>
</comment>
<dbReference type="InterPro" id="IPR000182">
    <property type="entry name" value="GNAT_dom"/>
</dbReference>
<sequence>MDDDSAPGSTPQARARRAIEAGYVVRPAVVGDADELGAMHVQAWRESYTGIIDQQVLDDMDPQLRARRWREWLAQPQSPTQLFIGFDPDGRLVGMVSVGPARDEDSPTGEELWAINVLAAAKGSGLADALLLTALGDRPASMWVLRDNPRAHGFYARYGFAPDGTSKYDERLKADEVRLTRGAS</sequence>
<dbReference type="Proteomes" id="UP000008366">
    <property type="component" value="Unassembled WGS sequence"/>
</dbReference>
<dbReference type="OrthoDB" id="5243635at2"/>
<proteinExistence type="predicted"/>
<feature type="domain" description="N-acetyltransferase" evidence="1">
    <location>
        <begin position="23"/>
        <end position="182"/>
    </location>
</feature>
<dbReference type="Gene3D" id="3.40.630.30">
    <property type="match status" value="1"/>
</dbReference>
<evidence type="ECO:0000313" key="2">
    <source>
        <dbReference type="EMBL" id="GAB97023.1"/>
    </source>
</evidence>
<dbReference type="eggNOG" id="COG0456">
    <property type="taxonomic scope" value="Bacteria"/>
</dbReference>
<dbReference type="SUPFAM" id="SSF55729">
    <property type="entry name" value="Acyl-CoA N-acyltransferases (Nat)"/>
    <property type="match status" value="1"/>
</dbReference>
<gene>
    <name evidence="2" type="ORF">KILIM_054_00330</name>
</gene>
<reference evidence="2 3" key="1">
    <citation type="submission" date="2012-08" db="EMBL/GenBank/DDBJ databases">
        <title>Whole genome shotgun sequence of Kineosphaera limosa NBRC 100340.</title>
        <authorList>
            <person name="Yoshida I."/>
            <person name="Isaki S."/>
            <person name="Hosoyama A."/>
            <person name="Tsuchikane K."/>
            <person name="Katsumata H."/>
            <person name="Ando Y."/>
            <person name="Ohji S."/>
            <person name="Hamada M."/>
            <person name="Tamura T."/>
            <person name="Yamazoe A."/>
            <person name="Yamazaki S."/>
            <person name="Fujita N."/>
        </authorList>
    </citation>
    <scope>NUCLEOTIDE SEQUENCE [LARGE SCALE GENOMIC DNA]</scope>
    <source>
        <strain evidence="2 3">NBRC 100340</strain>
    </source>
</reference>
<keyword evidence="3" id="KW-1185">Reference proteome</keyword>
<organism evidence="2 3">
    <name type="scientific">Kineosphaera limosa NBRC 100340</name>
    <dbReference type="NCBI Taxonomy" id="1184609"/>
    <lineage>
        <taxon>Bacteria</taxon>
        <taxon>Bacillati</taxon>
        <taxon>Actinomycetota</taxon>
        <taxon>Actinomycetes</taxon>
        <taxon>Micrococcales</taxon>
        <taxon>Dermatophilaceae</taxon>
        <taxon>Kineosphaera</taxon>
    </lineage>
</organism>
<dbReference type="PROSITE" id="PS51186">
    <property type="entry name" value="GNAT"/>
    <property type="match status" value="1"/>
</dbReference>
<dbReference type="AlphaFoldDB" id="K6VLC3"/>
<keyword evidence="2" id="KW-0808">Transferase</keyword>
<evidence type="ECO:0000313" key="3">
    <source>
        <dbReference type="Proteomes" id="UP000008366"/>
    </source>
</evidence>
<dbReference type="STRING" id="1184609.KILIM_054_00330"/>
<dbReference type="GO" id="GO:0016747">
    <property type="term" value="F:acyltransferase activity, transferring groups other than amino-acyl groups"/>
    <property type="evidence" value="ECO:0007669"/>
    <property type="project" value="InterPro"/>
</dbReference>